<evidence type="ECO:0000256" key="2">
    <source>
        <dbReference type="ARBA" id="ARBA00023015"/>
    </source>
</evidence>
<evidence type="ECO:0000313" key="6">
    <source>
        <dbReference type="EMBL" id="ACR73675.1"/>
    </source>
</evidence>
<dbReference type="eggNOG" id="COG1609">
    <property type="taxonomic scope" value="Bacteria"/>
</dbReference>
<dbReference type="AlphaFoldDB" id="C4Z6T3"/>
<evidence type="ECO:0000256" key="3">
    <source>
        <dbReference type="ARBA" id="ARBA00023125"/>
    </source>
</evidence>
<dbReference type="SUPFAM" id="SSF53822">
    <property type="entry name" value="Periplasmic binding protein-like I"/>
    <property type="match status" value="1"/>
</dbReference>
<evidence type="ECO:0000313" key="7">
    <source>
        <dbReference type="Proteomes" id="UP000001476"/>
    </source>
</evidence>
<dbReference type="GO" id="GO:0003700">
    <property type="term" value="F:DNA-binding transcription factor activity"/>
    <property type="evidence" value="ECO:0007669"/>
    <property type="project" value="TreeGrafter"/>
</dbReference>
<dbReference type="Proteomes" id="UP000001476">
    <property type="component" value="Plasmid pEubeli2"/>
</dbReference>
<dbReference type="Gene3D" id="1.10.260.40">
    <property type="entry name" value="lambda repressor-like DNA-binding domains"/>
    <property type="match status" value="1"/>
</dbReference>
<dbReference type="SUPFAM" id="SSF47413">
    <property type="entry name" value="lambda repressor-like DNA-binding domains"/>
    <property type="match status" value="1"/>
</dbReference>
<gene>
    <name evidence="6" type="ordered locus">EUBELI_20531</name>
</gene>
<dbReference type="InterPro" id="IPR000843">
    <property type="entry name" value="HTH_LacI"/>
</dbReference>
<feature type="domain" description="HTH lacI-type" evidence="5">
    <location>
        <begin position="9"/>
        <end position="63"/>
    </location>
</feature>
<sequence>MHERNESMVSMKDVAVECGVSIATVSKALNDHSDISEETRRKVKEAANRLGYYPNSAARALKTNRSYNIGVLLNNGLAHEYFAEVLESFKNEAEKKGYDITFVSNHSKKMTFYEHCLYRNFDGVLVACEDFSNPEIYEMVNGRLPVVTIDYIFNGSTSVNSNNVKGMSELVRYAYSRGHRKIAYIYGNVESEVTKERLAAFYKTMGELGVEVPDEYIKESTYLDSIKAEKLTYELLKLKEPPTCIFYPDDLSVVGGKNAIKNMKLHSPKNVSVAGYDGTRFSQMLNPKITTIRQNTREIGKIAADELISAIENPRATIVKRVVVDAELIEGETIKKIGN</sequence>
<evidence type="ECO:0000256" key="4">
    <source>
        <dbReference type="ARBA" id="ARBA00023163"/>
    </source>
</evidence>
<dbReference type="InterPro" id="IPR010982">
    <property type="entry name" value="Lambda_DNA-bd_dom_sf"/>
</dbReference>
<dbReference type="HOGENOM" id="CLU_037628_6_2_9"/>
<keyword evidence="6" id="KW-0614">Plasmid</keyword>
<dbReference type="GO" id="GO:0000976">
    <property type="term" value="F:transcription cis-regulatory region binding"/>
    <property type="evidence" value="ECO:0007669"/>
    <property type="project" value="TreeGrafter"/>
</dbReference>
<keyword evidence="2" id="KW-0805">Transcription regulation</keyword>
<keyword evidence="7" id="KW-1185">Reference proteome</keyword>
<dbReference type="PROSITE" id="PS50932">
    <property type="entry name" value="HTH_LACI_2"/>
    <property type="match status" value="1"/>
</dbReference>
<dbReference type="CDD" id="cd01392">
    <property type="entry name" value="HTH_LacI"/>
    <property type="match status" value="1"/>
</dbReference>
<evidence type="ECO:0000259" key="5">
    <source>
        <dbReference type="PROSITE" id="PS50932"/>
    </source>
</evidence>
<keyword evidence="1" id="KW-0678">Repressor</keyword>
<keyword evidence="4" id="KW-0804">Transcription</keyword>
<evidence type="ECO:0000256" key="1">
    <source>
        <dbReference type="ARBA" id="ARBA00022491"/>
    </source>
</evidence>
<dbReference type="SMART" id="SM00354">
    <property type="entry name" value="HTH_LACI"/>
    <property type="match status" value="1"/>
</dbReference>
<proteinExistence type="predicted"/>
<organism evidence="6 7">
    <name type="scientific">Lachnospira eligens (strain ATCC 27750 / DSM 3376 / VPI C15-48 / C15-B4)</name>
    <name type="common">Eubacterium eligens</name>
    <dbReference type="NCBI Taxonomy" id="515620"/>
    <lineage>
        <taxon>Bacteria</taxon>
        <taxon>Bacillati</taxon>
        <taxon>Bacillota</taxon>
        <taxon>Clostridia</taxon>
        <taxon>Lachnospirales</taxon>
        <taxon>Lachnospiraceae</taxon>
        <taxon>Lachnospira</taxon>
    </lineage>
</organism>
<dbReference type="EMBL" id="CP001106">
    <property type="protein sequence ID" value="ACR73675.1"/>
    <property type="molecule type" value="Genomic_DNA"/>
</dbReference>
<dbReference type="KEGG" id="eel:EUBELI_20531"/>
<accession>C4Z6T3</accession>
<dbReference type="PANTHER" id="PTHR30146:SF148">
    <property type="entry name" value="HTH-TYPE TRANSCRIPTIONAL REPRESSOR PURR-RELATED"/>
    <property type="match status" value="1"/>
</dbReference>
<dbReference type="Gene3D" id="3.40.50.2300">
    <property type="match status" value="2"/>
</dbReference>
<geneLocation type="plasmid" evidence="7">
    <name>pEubeli2</name>
</geneLocation>
<dbReference type="CDD" id="cd06267">
    <property type="entry name" value="PBP1_LacI_sugar_binding-like"/>
    <property type="match status" value="1"/>
</dbReference>
<dbReference type="Pfam" id="PF13377">
    <property type="entry name" value="Peripla_BP_3"/>
    <property type="match status" value="1"/>
</dbReference>
<keyword evidence="3" id="KW-0238">DNA-binding</keyword>
<dbReference type="InterPro" id="IPR046335">
    <property type="entry name" value="LacI/GalR-like_sensor"/>
</dbReference>
<reference evidence="6 7" key="1">
    <citation type="journal article" date="2009" name="Proc. Natl. Acad. Sci. U.S.A.">
        <title>Characterizing a model human gut microbiota composed of members of its two dominant bacterial phyla.</title>
        <authorList>
            <person name="Mahowald M.A."/>
            <person name="Rey F.E."/>
            <person name="Seedorf H."/>
            <person name="Turnbaugh P.J."/>
            <person name="Fulton R.S."/>
            <person name="Wollam A."/>
            <person name="Shah N."/>
            <person name="Wang C."/>
            <person name="Magrini V."/>
            <person name="Wilson R.K."/>
            <person name="Cantarel B.L."/>
            <person name="Coutinho P.M."/>
            <person name="Henrissat B."/>
            <person name="Crock L.W."/>
            <person name="Russell A."/>
            <person name="Verberkmoes N.C."/>
            <person name="Hettich R.L."/>
            <person name="Gordon J.I."/>
        </authorList>
    </citation>
    <scope>NUCLEOTIDE SEQUENCE [LARGE SCALE GENOMIC DNA]</scope>
    <source>
        <strain evidence="7">ATCC 27750 / DSM 3376 / VPI C15-48 / C15-B4</strain>
        <plasmid evidence="6">unnamed</plasmid>
    </source>
</reference>
<protein>
    <submittedName>
        <fullName evidence="6">LacI family transcriptional regulator</fullName>
    </submittedName>
</protein>
<dbReference type="InterPro" id="IPR028082">
    <property type="entry name" value="Peripla_BP_I"/>
</dbReference>
<name>C4Z6T3_LACE2</name>
<dbReference type="Pfam" id="PF00356">
    <property type="entry name" value="LacI"/>
    <property type="match status" value="1"/>
</dbReference>
<dbReference type="PANTHER" id="PTHR30146">
    <property type="entry name" value="LACI-RELATED TRANSCRIPTIONAL REPRESSOR"/>
    <property type="match status" value="1"/>
</dbReference>